<dbReference type="SUPFAM" id="SSF52047">
    <property type="entry name" value="RNI-like"/>
    <property type="match status" value="1"/>
</dbReference>
<gene>
    <name evidence="6" type="ORF">LSH36_172g04000</name>
</gene>
<dbReference type="AlphaFoldDB" id="A0AAD9JS58"/>
<reference evidence="6" key="1">
    <citation type="journal article" date="2023" name="Mol. Biol. Evol.">
        <title>Third-Generation Sequencing Reveals the Adaptive Role of the Epigenome in Three Deep-Sea Polychaetes.</title>
        <authorList>
            <person name="Perez M."/>
            <person name="Aroh O."/>
            <person name="Sun Y."/>
            <person name="Lan Y."/>
            <person name="Juniper S.K."/>
            <person name="Young C.R."/>
            <person name="Angers B."/>
            <person name="Qian P.Y."/>
        </authorList>
    </citation>
    <scope>NUCLEOTIDE SEQUENCE</scope>
    <source>
        <strain evidence="6">P08H-3</strain>
    </source>
</reference>
<evidence type="ECO:0000313" key="7">
    <source>
        <dbReference type="Proteomes" id="UP001208570"/>
    </source>
</evidence>
<dbReference type="Pfam" id="PF13855">
    <property type="entry name" value="LRR_8"/>
    <property type="match status" value="2"/>
</dbReference>
<dbReference type="Gene3D" id="3.80.10.10">
    <property type="entry name" value="Ribonuclease Inhibitor"/>
    <property type="match status" value="2"/>
</dbReference>
<evidence type="ECO:0000256" key="3">
    <source>
        <dbReference type="ARBA" id="ARBA00022737"/>
    </source>
</evidence>
<dbReference type="InterPro" id="IPR032675">
    <property type="entry name" value="LRR_dom_sf"/>
</dbReference>
<keyword evidence="4" id="KW-0812">Transmembrane</keyword>
<dbReference type="PROSITE" id="PS51450">
    <property type="entry name" value="LRR"/>
    <property type="match status" value="1"/>
</dbReference>
<dbReference type="PANTHER" id="PTHR24373:SF370">
    <property type="entry name" value="FISH-LIPS, ISOFORM E"/>
    <property type="match status" value="1"/>
</dbReference>
<accession>A0AAD9JS58</accession>
<name>A0AAD9JS58_9ANNE</name>
<dbReference type="InterPro" id="IPR001611">
    <property type="entry name" value="Leu-rich_rpt"/>
</dbReference>
<protein>
    <recommendedName>
        <fullName evidence="5">LRRCT domain-containing protein</fullName>
    </recommendedName>
</protein>
<comment type="caution">
    <text evidence="6">The sequence shown here is derived from an EMBL/GenBank/DDBJ whole genome shotgun (WGS) entry which is preliminary data.</text>
</comment>
<feature type="transmembrane region" description="Helical" evidence="4">
    <location>
        <begin position="12"/>
        <end position="30"/>
    </location>
</feature>
<dbReference type="GO" id="GO:0005615">
    <property type="term" value="C:extracellular space"/>
    <property type="evidence" value="ECO:0007669"/>
    <property type="project" value="TreeGrafter"/>
</dbReference>
<dbReference type="GO" id="GO:0031012">
    <property type="term" value="C:extracellular matrix"/>
    <property type="evidence" value="ECO:0007669"/>
    <property type="project" value="TreeGrafter"/>
</dbReference>
<keyword evidence="4" id="KW-0472">Membrane</keyword>
<dbReference type="InterPro" id="IPR003591">
    <property type="entry name" value="Leu-rich_rpt_typical-subtyp"/>
</dbReference>
<sequence length="675" mass="75392">MASGGVIGCRNVLVAVILTVSLMVTSTWTLTLDDVGHACLVSDDSRSAVCRQRNLTAPPQYLAAGTEILDLSRNRIRIVIPEYWTRYPNLRHLNLSSCGLSILQDHSFSGLSKLLLLDLTNNPVLAYLPEKVFSPLINLQTLVISGEVVPPEVLIGLHNLEVLTMTFRNRPPLELSRLPKLKVLTFAFSQLEHSGGRLTADMLEHLANSSIEELAFHGCQLSRITHGAFDNFARLKLLNFACNGHLQISNVIDVLSTMKATSPVEGLILDGTQNTFTILGQQEANSCMPAWKYMKRLSLRNANLYGFNVYFISNCLRNLESVALGFNNPVFLNLNSARSFYGGSNALKLLFQYASTNLGSIDASYLLHDDQRLASTLSGCKKEQAWIPNNWELFPPSDPTRLTSAIDDYPMPRWSTMLSNEQCSIVQLPRNLTYLNLQNIAGSHRLFSTSGYSCVVVLTNSLRHLNMSGSKLIGSKRYLGSIYGLHHLDTLDLTDNDLVEFNFTELVNFPSLSVLMLKNNRLLSLSAIGRHKHLSILDLSDNFLTSIPRGMFSGLASLGILNLRGNQLSRIDFVTKNLITLSDLDMGHNELRSVEKDDAYTLDNLFSEKDIFTLALDHNPFQCTCSSIEFVGWLHVTKTAIREKEKLTCVREGETRTYITKIDISTFKCRFTGRQ</sequence>
<dbReference type="SMART" id="SM00082">
    <property type="entry name" value="LRRCT"/>
    <property type="match status" value="1"/>
</dbReference>
<keyword evidence="7" id="KW-1185">Reference proteome</keyword>
<keyword evidence="2" id="KW-0732">Signal</keyword>
<dbReference type="InterPro" id="IPR050328">
    <property type="entry name" value="Dev_Immune_Receptor"/>
</dbReference>
<keyword evidence="1" id="KW-0433">Leucine-rich repeat</keyword>
<keyword evidence="3" id="KW-0677">Repeat</keyword>
<evidence type="ECO:0000256" key="2">
    <source>
        <dbReference type="ARBA" id="ARBA00022729"/>
    </source>
</evidence>
<keyword evidence="4" id="KW-1133">Transmembrane helix</keyword>
<evidence type="ECO:0000256" key="1">
    <source>
        <dbReference type="ARBA" id="ARBA00022614"/>
    </source>
</evidence>
<dbReference type="EMBL" id="JAODUP010000172">
    <property type="protein sequence ID" value="KAK2158358.1"/>
    <property type="molecule type" value="Genomic_DNA"/>
</dbReference>
<evidence type="ECO:0000259" key="5">
    <source>
        <dbReference type="SMART" id="SM00082"/>
    </source>
</evidence>
<evidence type="ECO:0000256" key="4">
    <source>
        <dbReference type="SAM" id="Phobius"/>
    </source>
</evidence>
<dbReference type="SMART" id="SM00369">
    <property type="entry name" value="LRR_TYP"/>
    <property type="match status" value="7"/>
</dbReference>
<proteinExistence type="predicted"/>
<dbReference type="InterPro" id="IPR000483">
    <property type="entry name" value="Cys-rich_flank_reg_C"/>
</dbReference>
<dbReference type="PANTHER" id="PTHR24373">
    <property type="entry name" value="SLIT RELATED LEUCINE-RICH REPEAT NEURONAL PROTEIN"/>
    <property type="match status" value="1"/>
</dbReference>
<dbReference type="SUPFAM" id="SSF52058">
    <property type="entry name" value="L domain-like"/>
    <property type="match status" value="1"/>
</dbReference>
<feature type="domain" description="LRRCT" evidence="5">
    <location>
        <begin position="619"/>
        <end position="670"/>
    </location>
</feature>
<evidence type="ECO:0000313" key="6">
    <source>
        <dbReference type="EMBL" id="KAK2158358.1"/>
    </source>
</evidence>
<dbReference type="Proteomes" id="UP001208570">
    <property type="component" value="Unassembled WGS sequence"/>
</dbReference>
<organism evidence="6 7">
    <name type="scientific">Paralvinella palmiformis</name>
    <dbReference type="NCBI Taxonomy" id="53620"/>
    <lineage>
        <taxon>Eukaryota</taxon>
        <taxon>Metazoa</taxon>
        <taxon>Spiralia</taxon>
        <taxon>Lophotrochozoa</taxon>
        <taxon>Annelida</taxon>
        <taxon>Polychaeta</taxon>
        <taxon>Sedentaria</taxon>
        <taxon>Canalipalpata</taxon>
        <taxon>Terebellida</taxon>
        <taxon>Terebelliformia</taxon>
        <taxon>Alvinellidae</taxon>
        <taxon>Paralvinella</taxon>
    </lineage>
</organism>